<dbReference type="EMBL" id="CP043930">
    <property type="protein sequence ID" value="QGQ25589.1"/>
    <property type="molecule type" value="Genomic_DNA"/>
</dbReference>
<dbReference type="RefSeq" id="WP_155366240.1">
    <property type="nucleotide sequence ID" value="NZ_CP043930.1"/>
</dbReference>
<name>A0A6I6AMC7_9PLAN</name>
<organism evidence="1 2">
    <name type="scientific">Gimesia benthica</name>
    <dbReference type="NCBI Taxonomy" id="2608982"/>
    <lineage>
        <taxon>Bacteria</taxon>
        <taxon>Pseudomonadati</taxon>
        <taxon>Planctomycetota</taxon>
        <taxon>Planctomycetia</taxon>
        <taxon>Planctomycetales</taxon>
        <taxon>Planctomycetaceae</taxon>
        <taxon>Gimesia</taxon>
    </lineage>
</organism>
<evidence type="ECO:0000313" key="1">
    <source>
        <dbReference type="EMBL" id="QGQ25589.1"/>
    </source>
</evidence>
<proteinExistence type="predicted"/>
<accession>A0A6I6AMC7</accession>
<dbReference type="AlphaFoldDB" id="A0A6I6AMC7"/>
<keyword evidence="2" id="KW-1185">Reference proteome</keyword>
<sequence>MKLIKLIFRKETQPPKTASTEKKDALLFVLPSECVHLLKNHFSRIGKQLETLGHQDDDKKDFYLDPENQEDRDFFKKLKAELLELSDYMQLSHENEFMEGEGRYDFLHFETDRPVLLRFIEWCDLNHGIVLKFLFENDYF</sequence>
<dbReference type="KEGG" id="gim:F1728_24165"/>
<reference evidence="1 2" key="1">
    <citation type="submission" date="2019-09" db="EMBL/GenBank/DDBJ databases">
        <title>Gimesia benthica sp. nov., a novel bacterium isolated from deep-sea water of the Northwest Indian Ocean.</title>
        <authorList>
            <person name="Dai X."/>
        </authorList>
    </citation>
    <scope>NUCLEOTIDE SEQUENCE [LARGE SCALE GENOMIC DNA]</scope>
    <source>
        <strain evidence="1 2">E7</strain>
    </source>
</reference>
<gene>
    <name evidence="1" type="ORF">F1728_24165</name>
</gene>
<dbReference type="Proteomes" id="UP000427281">
    <property type="component" value="Chromosome"/>
</dbReference>
<evidence type="ECO:0000313" key="2">
    <source>
        <dbReference type="Proteomes" id="UP000427281"/>
    </source>
</evidence>
<protein>
    <submittedName>
        <fullName evidence="1">Uncharacterized protein</fullName>
    </submittedName>
</protein>